<evidence type="ECO:0000256" key="4">
    <source>
        <dbReference type="ARBA" id="ARBA00022793"/>
    </source>
</evidence>
<dbReference type="CDD" id="cd04725">
    <property type="entry name" value="OMP_decarboxylase_like"/>
    <property type="match status" value="1"/>
</dbReference>
<sequence>MDNPIIVALDGIDMSKAIALAQLLKDDVWGFKVNDLFFQHGIQAANNLGVFGNVMLDGKFHDIPNTVENTTKKIAIFGHPAPGIVTIHASGGPAMIRAAVEYLPGKVAAVTVLTSLDEDACMHVYNVRPEVAVKRLASMAHEYGASFIVCSPLELAALKDIPRPKIVPGIRPLWYQEADDQARKMTPAEAMEAGAGFLVMGRPILRADDPVEAAQRTLEEIKKG</sequence>
<dbReference type="PANTHER" id="PTHR32119:SF2">
    <property type="entry name" value="OROTIDINE 5'-PHOSPHATE DECARBOXYLASE"/>
    <property type="match status" value="1"/>
</dbReference>
<dbReference type="GO" id="GO:0005829">
    <property type="term" value="C:cytosol"/>
    <property type="evidence" value="ECO:0007669"/>
    <property type="project" value="TreeGrafter"/>
</dbReference>
<evidence type="ECO:0000256" key="7">
    <source>
        <dbReference type="ARBA" id="ARBA00033428"/>
    </source>
</evidence>
<dbReference type="PANTHER" id="PTHR32119">
    <property type="entry name" value="OROTIDINE 5'-PHOSPHATE DECARBOXYLASE"/>
    <property type="match status" value="1"/>
</dbReference>
<keyword evidence="5" id="KW-0665">Pyrimidine biosynthesis</keyword>
<dbReference type="SMART" id="SM00934">
    <property type="entry name" value="OMPdecase"/>
    <property type="match status" value="1"/>
</dbReference>
<protein>
    <recommendedName>
        <fullName evidence="3">Orotidine 5'-phosphate decarboxylase</fullName>
        <ecNumber evidence="2">4.1.1.23</ecNumber>
    </recommendedName>
    <alternativeName>
        <fullName evidence="7">OMP decarboxylase</fullName>
    </alternativeName>
</protein>
<dbReference type="EMBL" id="LAZR01000062">
    <property type="protein sequence ID" value="KKN96788.1"/>
    <property type="molecule type" value="Genomic_DNA"/>
</dbReference>
<dbReference type="AlphaFoldDB" id="A0A0F9XWM5"/>
<evidence type="ECO:0000256" key="1">
    <source>
        <dbReference type="ARBA" id="ARBA00004861"/>
    </source>
</evidence>
<evidence type="ECO:0000313" key="9">
    <source>
        <dbReference type="EMBL" id="KKN96788.1"/>
    </source>
</evidence>
<dbReference type="GO" id="GO:0044205">
    <property type="term" value="P:'de novo' UMP biosynthetic process"/>
    <property type="evidence" value="ECO:0007669"/>
    <property type="project" value="UniProtKB-UniPathway"/>
</dbReference>
<dbReference type="Pfam" id="PF00215">
    <property type="entry name" value="OMPdecase"/>
    <property type="match status" value="1"/>
</dbReference>
<accession>A0A0F9XWM5</accession>
<dbReference type="InterPro" id="IPR018089">
    <property type="entry name" value="OMPdecase_AS"/>
</dbReference>
<evidence type="ECO:0000256" key="2">
    <source>
        <dbReference type="ARBA" id="ARBA00012321"/>
    </source>
</evidence>
<dbReference type="InterPro" id="IPR014732">
    <property type="entry name" value="OMPdecase"/>
</dbReference>
<dbReference type="Gene3D" id="3.20.20.70">
    <property type="entry name" value="Aldolase class I"/>
    <property type="match status" value="1"/>
</dbReference>
<dbReference type="PROSITE" id="PS00156">
    <property type="entry name" value="OMPDECASE"/>
    <property type="match status" value="1"/>
</dbReference>
<dbReference type="GO" id="GO:0004590">
    <property type="term" value="F:orotidine-5'-phosphate decarboxylase activity"/>
    <property type="evidence" value="ECO:0007669"/>
    <property type="project" value="UniProtKB-EC"/>
</dbReference>
<name>A0A0F9XWM5_9ZZZZ</name>
<gene>
    <name evidence="9" type="ORF">LCGC14_0164320</name>
</gene>
<evidence type="ECO:0000256" key="6">
    <source>
        <dbReference type="ARBA" id="ARBA00023239"/>
    </source>
</evidence>
<dbReference type="InterPro" id="IPR001754">
    <property type="entry name" value="OMPdeCOase_dom"/>
</dbReference>
<evidence type="ECO:0000256" key="5">
    <source>
        <dbReference type="ARBA" id="ARBA00022975"/>
    </source>
</evidence>
<comment type="pathway">
    <text evidence="1">Pyrimidine metabolism; UMP biosynthesis via de novo pathway; UMP from orotate: step 2/2.</text>
</comment>
<proteinExistence type="predicted"/>
<reference evidence="9" key="1">
    <citation type="journal article" date="2015" name="Nature">
        <title>Complex archaea that bridge the gap between prokaryotes and eukaryotes.</title>
        <authorList>
            <person name="Spang A."/>
            <person name="Saw J.H."/>
            <person name="Jorgensen S.L."/>
            <person name="Zaremba-Niedzwiedzka K."/>
            <person name="Martijn J."/>
            <person name="Lind A.E."/>
            <person name="van Eijk R."/>
            <person name="Schleper C."/>
            <person name="Guy L."/>
            <person name="Ettema T.J."/>
        </authorList>
    </citation>
    <scope>NUCLEOTIDE SEQUENCE</scope>
</reference>
<organism evidence="9">
    <name type="scientific">marine sediment metagenome</name>
    <dbReference type="NCBI Taxonomy" id="412755"/>
    <lineage>
        <taxon>unclassified sequences</taxon>
        <taxon>metagenomes</taxon>
        <taxon>ecological metagenomes</taxon>
    </lineage>
</organism>
<keyword evidence="4" id="KW-0210">Decarboxylase</keyword>
<dbReference type="GO" id="GO:0006207">
    <property type="term" value="P:'de novo' pyrimidine nucleobase biosynthetic process"/>
    <property type="evidence" value="ECO:0007669"/>
    <property type="project" value="InterPro"/>
</dbReference>
<dbReference type="NCBIfam" id="TIGR01740">
    <property type="entry name" value="pyrF"/>
    <property type="match status" value="1"/>
</dbReference>
<dbReference type="UniPathway" id="UPA00070">
    <property type="reaction ID" value="UER00120"/>
</dbReference>
<dbReference type="EC" id="4.1.1.23" evidence="2"/>
<dbReference type="InterPro" id="IPR011060">
    <property type="entry name" value="RibuloseP-bd_barrel"/>
</dbReference>
<feature type="domain" description="Orotidine 5'-phosphate decarboxylase" evidence="8">
    <location>
        <begin position="4"/>
        <end position="217"/>
    </location>
</feature>
<evidence type="ECO:0000259" key="8">
    <source>
        <dbReference type="SMART" id="SM00934"/>
    </source>
</evidence>
<keyword evidence="6" id="KW-0456">Lyase</keyword>
<comment type="caution">
    <text evidence="9">The sequence shown here is derived from an EMBL/GenBank/DDBJ whole genome shotgun (WGS) entry which is preliminary data.</text>
</comment>
<dbReference type="SUPFAM" id="SSF51366">
    <property type="entry name" value="Ribulose-phoshate binding barrel"/>
    <property type="match status" value="1"/>
</dbReference>
<evidence type="ECO:0000256" key="3">
    <source>
        <dbReference type="ARBA" id="ARBA00021923"/>
    </source>
</evidence>
<dbReference type="InterPro" id="IPR013785">
    <property type="entry name" value="Aldolase_TIM"/>
</dbReference>